<comment type="caution">
    <text evidence="5">The sequence shown here is derived from an EMBL/GenBank/DDBJ whole genome shotgun (WGS) entry which is preliminary data.</text>
</comment>
<protein>
    <recommendedName>
        <fullName evidence="4">Response regulatory domain-containing protein</fullName>
    </recommendedName>
</protein>
<dbReference type="SUPFAM" id="SSF55781">
    <property type="entry name" value="GAF domain-like"/>
    <property type="match status" value="1"/>
</dbReference>
<evidence type="ECO:0000256" key="3">
    <source>
        <dbReference type="ARBA" id="ARBA00022777"/>
    </source>
</evidence>
<dbReference type="InterPro" id="IPR003018">
    <property type="entry name" value="GAF"/>
</dbReference>
<proteinExistence type="predicted"/>
<dbReference type="InterPro" id="IPR001789">
    <property type="entry name" value="Sig_transdc_resp-reg_receiver"/>
</dbReference>
<dbReference type="SUPFAM" id="SSF55785">
    <property type="entry name" value="PYP-like sensor domain (PAS domain)"/>
    <property type="match status" value="1"/>
</dbReference>
<sequence length="564" mass="61374">MSWLAQPADPAAELAMRKLLILKGPRLETEGLVSLLQSEFDIQMVDGLDEALAAMRDAGADAVLAETADFLALERGIVTQQAAVVLDQIGDGVCLTAPDGQMVWANRRLRDLSGHMLDELAGLCAQASREFSAASQGGAERGKHYSLTSADGLCNDVVCSPVRDERGALRYISAVVINTTQQRQQQLKINAIDQAGRELVRLDDEAISQKNAQQRLDLLEDRIIRFSRGVLNYHHWALFVLSPKTNQLGIIIAEGLDETASAYRIFASTEGNGITGYVAATGRSYICPDTSADPRYLLSLTGSGSSLTVPLRMHDRVIGVLHVESDETNAFNDDDRQFAEMFANYVAMALNLLNLLVSERYTVHRQVSETMSAQLSGPINDVISEMGELMEDYLGNDELHERLGGIVEQATRVQTSLRQWADGAGGGILPSDSDGQRVDPLLANKRILVAEDDETIRRTLHDVLIVCGCEVAVASDGAEAKQRVSRDRFDLVISDVEMPGATGYDVFAATKAAHPSTPVILVTAFGYDPSHSIVKANREGLSAVLMKPFKIDDLLNQVRQALAR</sequence>
<name>A0A0F9WRB7_9ZZZZ</name>
<evidence type="ECO:0000256" key="2">
    <source>
        <dbReference type="ARBA" id="ARBA00022679"/>
    </source>
</evidence>
<dbReference type="PANTHER" id="PTHR44591">
    <property type="entry name" value="STRESS RESPONSE REGULATOR PROTEIN 1"/>
    <property type="match status" value="1"/>
</dbReference>
<dbReference type="EMBL" id="LAZR01000217">
    <property type="protein sequence ID" value="KKN81278.1"/>
    <property type="molecule type" value="Genomic_DNA"/>
</dbReference>
<dbReference type="InterPro" id="IPR035965">
    <property type="entry name" value="PAS-like_dom_sf"/>
</dbReference>
<keyword evidence="1" id="KW-0597">Phosphoprotein</keyword>
<evidence type="ECO:0000259" key="4">
    <source>
        <dbReference type="PROSITE" id="PS50110"/>
    </source>
</evidence>
<dbReference type="AlphaFoldDB" id="A0A0F9WRB7"/>
<dbReference type="CDD" id="cd00156">
    <property type="entry name" value="REC"/>
    <property type="match status" value="1"/>
</dbReference>
<dbReference type="Gene3D" id="3.30.450.20">
    <property type="entry name" value="PAS domain"/>
    <property type="match status" value="1"/>
</dbReference>
<dbReference type="SMART" id="SM00065">
    <property type="entry name" value="GAF"/>
    <property type="match status" value="1"/>
</dbReference>
<dbReference type="SUPFAM" id="SSF52172">
    <property type="entry name" value="CheY-like"/>
    <property type="match status" value="1"/>
</dbReference>
<dbReference type="InterPro" id="IPR050595">
    <property type="entry name" value="Bact_response_regulator"/>
</dbReference>
<dbReference type="InterPro" id="IPR029016">
    <property type="entry name" value="GAF-like_dom_sf"/>
</dbReference>
<evidence type="ECO:0000256" key="1">
    <source>
        <dbReference type="ARBA" id="ARBA00022553"/>
    </source>
</evidence>
<dbReference type="Pfam" id="PF01590">
    <property type="entry name" value="GAF"/>
    <property type="match status" value="1"/>
</dbReference>
<dbReference type="PROSITE" id="PS50110">
    <property type="entry name" value="RESPONSE_REGULATORY"/>
    <property type="match status" value="1"/>
</dbReference>
<evidence type="ECO:0000313" key="5">
    <source>
        <dbReference type="EMBL" id="KKN81278.1"/>
    </source>
</evidence>
<keyword evidence="3" id="KW-0418">Kinase</keyword>
<organism evidence="5">
    <name type="scientific">marine sediment metagenome</name>
    <dbReference type="NCBI Taxonomy" id="412755"/>
    <lineage>
        <taxon>unclassified sequences</taxon>
        <taxon>metagenomes</taxon>
        <taxon>ecological metagenomes</taxon>
    </lineage>
</organism>
<keyword evidence="2" id="KW-0808">Transferase</keyword>
<dbReference type="Gene3D" id="3.40.50.2300">
    <property type="match status" value="1"/>
</dbReference>
<dbReference type="Gene3D" id="3.30.450.40">
    <property type="match status" value="1"/>
</dbReference>
<dbReference type="SMART" id="SM00448">
    <property type="entry name" value="REC"/>
    <property type="match status" value="1"/>
</dbReference>
<accession>A0A0F9WRB7</accession>
<dbReference type="Pfam" id="PF00072">
    <property type="entry name" value="Response_reg"/>
    <property type="match status" value="1"/>
</dbReference>
<gene>
    <name evidence="5" type="ORF">LCGC14_0321150</name>
</gene>
<dbReference type="PANTHER" id="PTHR44591:SF3">
    <property type="entry name" value="RESPONSE REGULATORY DOMAIN-CONTAINING PROTEIN"/>
    <property type="match status" value="1"/>
</dbReference>
<reference evidence="5" key="1">
    <citation type="journal article" date="2015" name="Nature">
        <title>Complex archaea that bridge the gap between prokaryotes and eukaryotes.</title>
        <authorList>
            <person name="Spang A."/>
            <person name="Saw J.H."/>
            <person name="Jorgensen S.L."/>
            <person name="Zaremba-Niedzwiedzka K."/>
            <person name="Martijn J."/>
            <person name="Lind A.E."/>
            <person name="van Eijk R."/>
            <person name="Schleper C."/>
            <person name="Guy L."/>
            <person name="Ettema T.J."/>
        </authorList>
    </citation>
    <scope>NUCLEOTIDE SEQUENCE</scope>
</reference>
<dbReference type="InterPro" id="IPR011006">
    <property type="entry name" value="CheY-like_superfamily"/>
</dbReference>
<dbReference type="GO" id="GO:0016301">
    <property type="term" value="F:kinase activity"/>
    <property type="evidence" value="ECO:0007669"/>
    <property type="project" value="UniProtKB-KW"/>
</dbReference>
<dbReference type="GO" id="GO:0000160">
    <property type="term" value="P:phosphorelay signal transduction system"/>
    <property type="evidence" value="ECO:0007669"/>
    <property type="project" value="InterPro"/>
</dbReference>
<feature type="domain" description="Response regulatory" evidence="4">
    <location>
        <begin position="446"/>
        <end position="562"/>
    </location>
</feature>